<evidence type="ECO:0000256" key="1">
    <source>
        <dbReference type="ARBA" id="ARBA00004651"/>
    </source>
</evidence>
<dbReference type="Proteomes" id="UP000271783">
    <property type="component" value="Unassembled WGS sequence"/>
</dbReference>
<proteinExistence type="predicted"/>
<feature type="transmembrane region" description="Helical" evidence="7">
    <location>
        <begin position="165"/>
        <end position="188"/>
    </location>
</feature>
<dbReference type="AlphaFoldDB" id="A0A3N5B0Y9"/>
<evidence type="ECO:0000313" key="9">
    <source>
        <dbReference type="Proteomes" id="UP000271783"/>
    </source>
</evidence>
<evidence type="ECO:0000256" key="4">
    <source>
        <dbReference type="ARBA" id="ARBA00022692"/>
    </source>
</evidence>
<dbReference type="InterPro" id="IPR018093">
    <property type="entry name" value="BCCT_CS"/>
</dbReference>
<dbReference type="NCBIfam" id="TIGR00842">
    <property type="entry name" value="bcct"/>
    <property type="match status" value="1"/>
</dbReference>
<keyword evidence="9" id="KW-1185">Reference proteome</keyword>
<dbReference type="EMBL" id="RKRG01000003">
    <property type="protein sequence ID" value="RPF51004.1"/>
    <property type="molecule type" value="Genomic_DNA"/>
</dbReference>
<organism evidence="8 9">
    <name type="scientific">Methanobrevibacter gottschalkii DSM 11977</name>
    <dbReference type="NCBI Taxonomy" id="1122229"/>
    <lineage>
        <taxon>Archaea</taxon>
        <taxon>Methanobacteriati</taxon>
        <taxon>Methanobacteriota</taxon>
        <taxon>Methanomada group</taxon>
        <taxon>Methanobacteria</taxon>
        <taxon>Methanobacteriales</taxon>
        <taxon>Methanobacteriaceae</taxon>
        <taxon>Methanobrevibacter</taxon>
    </lineage>
</organism>
<feature type="transmembrane region" description="Helical" evidence="7">
    <location>
        <begin position="208"/>
        <end position="226"/>
    </location>
</feature>
<evidence type="ECO:0000256" key="7">
    <source>
        <dbReference type="SAM" id="Phobius"/>
    </source>
</evidence>
<gene>
    <name evidence="8" type="ORF">EDC42_1668</name>
</gene>
<name>A0A3N5B0Y9_9EURY</name>
<dbReference type="InterPro" id="IPR000060">
    <property type="entry name" value="BCCT_transptr"/>
</dbReference>
<keyword evidence="6 7" id="KW-0472">Membrane</keyword>
<keyword evidence="4 7" id="KW-0812">Transmembrane</keyword>
<feature type="transmembrane region" description="Helical" evidence="7">
    <location>
        <begin position="328"/>
        <end position="349"/>
    </location>
</feature>
<evidence type="ECO:0000256" key="3">
    <source>
        <dbReference type="ARBA" id="ARBA00022475"/>
    </source>
</evidence>
<dbReference type="PANTHER" id="PTHR30047:SF7">
    <property type="entry name" value="HIGH-AFFINITY CHOLINE TRANSPORT PROTEIN"/>
    <property type="match status" value="1"/>
</dbReference>
<feature type="transmembrane region" description="Helical" evidence="7">
    <location>
        <begin position="27"/>
        <end position="46"/>
    </location>
</feature>
<feature type="transmembrane region" description="Helical" evidence="7">
    <location>
        <begin position="238"/>
        <end position="262"/>
    </location>
</feature>
<evidence type="ECO:0000313" key="8">
    <source>
        <dbReference type="EMBL" id="RPF51004.1"/>
    </source>
</evidence>
<feature type="transmembrane region" description="Helical" evidence="7">
    <location>
        <begin position="445"/>
        <end position="465"/>
    </location>
</feature>
<feature type="transmembrane region" description="Helical" evidence="7">
    <location>
        <begin position="296"/>
        <end position="316"/>
    </location>
</feature>
<feature type="transmembrane region" description="Helical" evidence="7">
    <location>
        <begin position="418"/>
        <end position="439"/>
    </location>
</feature>
<keyword evidence="3" id="KW-1003">Cell membrane</keyword>
<reference evidence="8 9" key="1">
    <citation type="submission" date="2018-11" db="EMBL/GenBank/DDBJ databases">
        <title>Genomic Encyclopedia of Type Strains, Phase IV (KMG-IV): sequencing the most valuable type-strain genomes for metagenomic binning, comparative biology and taxonomic classification.</title>
        <authorList>
            <person name="Goeker M."/>
        </authorList>
    </citation>
    <scope>NUCLEOTIDE SEQUENCE [LARGE SCALE GENOMIC DNA]</scope>
    <source>
        <strain evidence="8 9">DSM 11977</strain>
    </source>
</reference>
<keyword evidence="5 7" id="KW-1133">Transmembrane helix</keyword>
<sequence>MILAVAFPESFRQITNSIRDFLGIHFGWFYLMVVFLCVVISVIVIFHPMGKIRLGDPNSKPEYSTFSWIAMLFSAGMGIGLVFYGAAEPLSHYAVMAPETTVFTQQAMLDALKYSFFHYGISAWAVYGMVALAIAYFKYRKKEVPNISSTLKPIFGKYTEGNIGYVVDALTIFATVVGVATSLGLGAVQINSGLNYLFGITQSINVQIIIIIIASILFLTSAVSGINKGVRILSNTNILLAILLMLIAFVIGPSLDIANFFIESIGAYMNDFIRMSFRTAASGTVAQQGWVQSWTIYYWAWWISWSPFVGVFIANISKGRTIREFLTYILLVPSIFSFVWFSIFGTLAMNGTTPGSPIIKMPISNMLFGIFNQYPLAIILSILAIILIIIYFITSADSATVVLAILSENGNEETSKKIKVIWGIILSSTATILLINGGLDGLQNILIITAFPFSIILMLIVVSVFKELVYEKDEMRLFVKAERHPTVDRPFKSYENQNKEDEE</sequence>
<feature type="transmembrane region" description="Helical" evidence="7">
    <location>
        <begin position="376"/>
        <end position="406"/>
    </location>
</feature>
<dbReference type="Pfam" id="PF02028">
    <property type="entry name" value="BCCT"/>
    <property type="match status" value="1"/>
</dbReference>
<accession>A0A3N5B0Y9</accession>
<evidence type="ECO:0000256" key="2">
    <source>
        <dbReference type="ARBA" id="ARBA00022448"/>
    </source>
</evidence>
<keyword evidence="2" id="KW-0813">Transport</keyword>
<comment type="caution">
    <text evidence="8">The sequence shown here is derived from an EMBL/GenBank/DDBJ whole genome shotgun (WGS) entry which is preliminary data.</text>
</comment>
<comment type="subcellular location">
    <subcellularLocation>
        <location evidence="1">Cell membrane</location>
        <topology evidence="1">Multi-pass membrane protein</topology>
    </subcellularLocation>
</comment>
<dbReference type="PROSITE" id="PS01303">
    <property type="entry name" value="BCCT"/>
    <property type="match status" value="1"/>
</dbReference>
<evidence type="ECO:0000256" key="5">
    <source>
        <dbReference type="ARBA" id="ARBA00022989"/>
    </source>
</evidence>
<feature type="transmembrane region" description="Helical" evidence="7">
    <location>
        <begin position="66"/>
        <end position="87"/>
    </location>
</feature>
<dbReference type="PANTHER" id="PTHR30047">
    <property type="entry name" value="HIGH-AFFINITY CHOLINE TRANSPORT PROTEIN-RELATED"/>
    <property type="match status" value="1"/>
</dbReference>
<protein>
    <submittedName>
        <fullName evidence="8">Glycine betaine transporter</fullName>
    </submittedName>
</protein>
<dbReference type="GO" id="GO:0005886">
    <property type="term" value="C:plasma membrane"/>
    <property type="evidence" value="ECO:0007669"/>
    <property type="project" value="UniProtKB-SubCell"/>
</dbReference>
<evidence type="ECO:0000256" key="6">
    <source>
        <dbReference type="ARBA" id="ARBA00023136"/>
    </source>
</evidence>
<feature type="transmembrane region" description="Helical" evidence="7">
    <location>
        <begin position="116"/>
        <end position="137"/>
    </location>
</feature>
<dbReference type="GO" id="GO:0022857">
    <property type="term" value="F:transmembrane transporter activity"/>
    <property type="evidence" value="ECO:0007669"/>
    <property type="project" value="InterPro"/>
</dbReference>